<gene>
    <name evidence="1" type="ORF">COLO4_37764</name>
</gene>
<protein>
    <submittedName>
        <fullName evidence="1">Uncharacterized protein</fullName>
    </submittedName>
</protein>
<organism evidence="1 2">
    <name type="scientific">Corchorus olitorius</name>
    <dbReference type="NCBI Taxonomy" id="93759"/>
    <lineage>
        <taxon>Eukaryota</taxon>
        <taxon>Viridiplantae</taxon>
        <taxon>Streptophyta</taxon>
        <taxon>Embryophyta</taxon>
        <taxon>Tracheophyta</taxon>
        <taxon>Spermatophyta</taxon>
        <taxon>Magnoliopsida</taxon>
        <taxon>eudicotyledons</taxon>
        <taxon>Gunneridae</taxon>
        <taxon>Pentapetalae</taxon>
        <taxon>rosids</taxon>
        <taxon>malvids</taxon>
        <taxon>Malvales</taxon>
        <taxon>Malvaceae</taxon>
        <taxon>Grewioideae</taxon>
        <taxon>Apeibeae</taxon>
        <taxon>Corchorus</taxon>
    </lineage>
</organism>
<dbReference type="Proteomes" id="UP000187203">
    <property type="component" value="Unassembled WGS sequence"/>
</dbReference>
<comment type="caution">
    <text evidence="1">The sequence shown here is derived from an EMBL/GenBank/DDBJ whole genome shotgun (WGS) entry which is preliminary data.</text>
</comment>
<evidence type="ECO:0000313" key="1">
    <source>
        <dbReference type="EMBL" id="OMO51225.1"/>
    </source>
</evidence>
<name>A0A1R3FZF5_9ROSI</name>
<reference evidence="2" key="1">
    <citation type="submission" date="2013-09" db="EMBL/GenBank/DDBJ databases">
        <title>Corchorus olitorius genome sequencing.</title>
        <authorList>
            <person name="Alam M."/>
            <person name="Haque M.S."/>
            <person name="Islam M.S."/>
            <person name="Emdad E.M."/>
            <person name="Islam M.M."/>
            <person name="Ahmed B."/>
            <person name="Halim A."/>
            <person name="Hossen Q.M.M."/>
            <person name="Hossain M.Z."/>
            <person name="Ahmed R."/>
            <person name="Khan M.M."/>
            <person name="Islam R."/>
            <person name="Rashid M.M."/>
            <person name="Khan S.A."/>
            <person name="Rahman M.S."/>
            <person name="Alam M."/>
            <person name="Yahiya A.S."/>
            <person name="Khan M.S."/>
            <person name="Azam M.S."/>
            <person name="Haque T."/>
            <person name="Lashkar M.Z.H."/>
            <person name="Akhand A.I."/>
            <person name="Morshed G."/>
            <person name="Roy S."/>
            <person name="Uddin K.S."/>
            <person name="Rabeya T."/>
            <person name="Hossain A.S."/>
            <person name="Chowdhury A."/>
            <person name="Snigdha A.R."/>
            <person name="Mortoza M.S."/>
            <person name="Matin S.A."/>
            <person name="Hoque S.M.E."/>
            <person name="Islam M.K."/>
            <person name="Roy D.K."/>
            <person name="Haider R."/>
            <person name="Moosa M.M."/>
            <person name="Elias S.M."/>
            <person name="Hasan A.M."/>
            <person name="Jahan S."/>
            <person name="Shafiuddin M."/>
            <person name="Mahmood N."/>
            <person name="Shommy N.S."/>
        </authorList>
    </citation>
    <scope>NUCLEOTIDE SEQUENCE [LARGE SCALE GENOMIC DNA]</scope>
    <source>
        <strain evidence="2">cv. O-4</strain>
    </source>
</reference>
<proteinExistence type="predicted"/>
<dbReference type="EMBL" id="AWUE01024269">
    <property type="protein sequence ID" value="OMO51225.1"/>
    <property type="molecule type" value="Genomic_DNA"/>
</dbReference>
<dbReference type="AlphaFoldDB" id="A0A1R3FZF5"/>
<keyword evidence="2" id="KW-1185">Reference proteome</keyword>
<accession>A0A1R3FZF5</accession>
<sequence>MALRGHETEKEHVDLPEAQQMTAIMANLKAMMQDLKTDQAAMMQDLKTELE</sequence>
<evidence type="ECO:0000313" key="2">
    <source>
        <dbReference type="Proteomes" id="UP000187203"/>
    </source>
</evidence>